<reference evidence="2 3" key="1">
    <citation type="submission" date="2019-02" db="EMBL/GenBank/DDBJ databases">
        <title>Deep-cultivation of Planctomycetes and their phenomic and genomic characterization uncovers novel biology.</title>
        <authorList>
            <person name="Wiegand S."/>
            <person name="Jogler M."/>
            <person name="Boedeker C."/>
            <person name="Pinto D."/>
            <person name="Vollmers J."/>
            <person name="Rivas-Marin E."/>
            <person name="Kohn T."/>
            <person name="Peeters S.H."/>
            <person name="Heuer A."/>
            <person name="Rast P."/>
            <person name="Oberbeckmann S."/>
            <person name="Bunk B."/>
            <person name="Jeske O."/>
            <person name="Meyerdierks A."/>
            <person name="Storesund J.E."/>
            <person name="Kallscheuer N."/>
            <person name="Luecker S."/>
            <person name="Lage O.M."/>
            <person name="Pohl T."/>
            <person name="Merkel B.J."/>
            <person name="Hornburger P."/>
            <person name="Mueller R.-W."/>
            <person name="Bruemmer F."/>
            <person name="Labrenz M."/>
            <person name="Spormann A.M."/>
            <person name="Op den Camp H."/>
            <person name="Overmann J."/>
            <person name="Amann R."/>
            <person name="Jetten M.S.M."/>
            <person name="Mascher T."/>
            <person name="Medema M.H."/>
            <person name="Devos D.P."/>
            <person name="Kaster A.-K."/>
            <person name="Ovreas L."/>
            <person name="Rohde M."/>
            <person name="Galperin M.Y."/>
            <person name="Jogler C."/>
        </authorList>
    </citation>
    <scope>NUCLEOTIDE SEQUENCE [LARGE SCALE GENOMIC DNA]</scope>
    <source>
        <strain evidence="2 3">CA12</strain>
    </source>
</reference>
<proteinExistence type="predicted"/>
<evidence type="ECO:0000313" key="2">
    <source>
        <dbReference type="EMBL" id="QDT14891.1"/>
    </source>
</evidence>
<keyword evidence="3" id="KW-1185">Reference proteome</keyword>
<gene>
    <name evidence="2" type="ORF">CA12_09710</name>
</gene>
<feature type="region of interest" description="Disordered" evidence="1">
    <location>
        <begin position="22"/>
        <end position="52"/>
    </location>
</feature>
<dbReference type="KEGG" id="acaf:CA12_09710"/>
<dbReference type="RefSeq" id="WP_165700553.1">
    <property type="nucleotide sequence ID" value="NZ_CP036265.1"/>
</dbReference>
<dbReference type="AlphaFoldDB" id="A0A517P679"/>
<feature type="compositionally biased region" description="Basic and acidic residues" evidence="1">
    <location>
        <begin position="36"/>
        <end position="52"/>
    </location>
</feature>
<name>A0A517P679_9PLAN</name>
<evidence type="ECO:0000256" key="1">
    <source>
        <dbReference type="SAM" id="MobiDB-lite"/>
    </source>
</evidence>
<protein>
    <submittedName>
        <fullName evidence="2">Uncharacterized protein</fullName>
    </submittedName>
</protein>
<dbReference type="EMBL" id="CP036265">
    <property type="protein sequence ID" value="QDT14891.1"/>
    <property type="molecule type" value="Genomic_DNA"/>
</dbReference>
<sequence>MDRSDAPLKWEGPPIARLAPQAPLKRPAPEIVTNGGRDDLLAYQRRGKDPRG</sequence>
<dbReference type="Proteomes" id="UP000318741">
    <property type="component" value="Chromosome"/>
</dbReference>
<accession>A0A517P679</accession>
<evidence type="ECO:0000313" key="3">
    <source>
        <dbReference type="Proteomes" id="UP000318741"/>
    </source>
</evidence>
<organism evidence="2 3">
    <name type="scientific">Alienimonas californiensis</name>
    <dbReference type="NCBI Taxonomy" id="2527989"/>
    <lineage>
        <taxon>Bacteria</taxon>
        <taxon>Pseudomonadati</taxon>
        <taxon>Planctomycetota</taxon>
        <taxon>Planctomycetia</taxon>
        <taxon>Planctomycetales</taxon>
        <taxon>Planctomycetaceae</taxon>
        <taxon>Alienimonas</taxon>
    </lineage>
</organism>